<organism evidence="3 4">
    <name type="scientific">Apiospora kogelbergensis</name>
    <dbReference type="NCBI Taxonomy" id="1337665"/>
    <lineage>
        <taxon>Eukaryota</taxon>
        <taxon>Fungi</taxon>
        <taxon>Dikarya</taxon>
        <taxon>Ascomycota</taxon>
        <taxon>Pezizomycotina</taxon>
        <taxon>Sordariomycetes</taxon>
        <taxon>Xylariomycetidae</taxon>
        <taxon>Amphisphaeriales</taxon>
        <taxon>Apiosporaceae</taxon>
        <taxon>Apiospora</taxon>
    </lineage>
</organism>
<dbReference type="Pfam" id="PF23232">
    <property type="entry name" value="AAA_lid_13"/>
    <property type="match status" value="1"/>
</dbReference>
<dbReference type="InterPro" id="IPR056599">
    <property type="entry name" value="AAA_lid_fung"/>
</dbReference>
<evidence type="ECO:0000256" key="1">
    <source>
        <dbReference type="SAM" id="MobiDB-lite"/>
    </source>
</evidence>
<dbReference type="GO" id="GO:0016887">
    <property type="term" value="F:ATP hydrolysis activity"/>
    <property type="evidence" value="ECO:0007669"/>
    <property type="project" value="InterPro"/>
</dbReference>
<dbReference type="Pfam" id="PF22942">
    <property type="entry name" value="DUF7025"/>
    <property type="match status" value="1"/>
</dbReference>
<dbReference type="EMBL" id="JAQQWP010000004">
    <property type="protein sequence ID" value="KAK8121309.1"/>
    <property type="molecule type" value="Genomic_DNA"/>
</dbReference>
<accession>A0AAW0R257</accession>
<protein>
    <recommendedName>
        <fullName evidence="2">AAA+ ATPase domain-containing protein</fullName>
    </recommendedName>
</protein>
<name>A0AAW0R257_9PEZI</name>
<dbReference type="PANTHER" id="PTHR46411:SF4">
    <property type="entry name" value="AAA+ ATPASE DOMAIN-CONTAINING PROTEIN"/>
    <property type="match status" value="1"/>
</dbReference>
<feature type="compositionally biased region" description="Pro residues" evidence="1">
    <location>
        <begin position="383"/>
        <end position="394"/>
    </location>
</feature>
<reference evidence="3 4" key="1">
    <citation type="submission" date="2023-01" db="EMBL/GenBank/DDBJ databases">
        <title>Analysis of 21 Apiospora genomes using comparative genomics revels a genus with tremendous synthesis potential of carbohydrate active enzymes and secondary metabolites.</title>
        <authorList>
            <person name="Sorensen T."/>
        </authorList>
    </citation>
    <scope>NUCLEOTIDE SEQUENCE [LARGE SCALE GENOMIC DNA]</scope>
    <source>
        <strain evidence="3 4">CBS 117206</strain>
    </source>
</reference>
<proteinExistence type="predicted"/>
<feature type="region of interest" description="Disordered" evidence="1">
    <location>
        <begin position="376"/>
        <end position="418"/>
    </location>
</feature>
<dbReference type="InterPro" id="IPR003959">
    <property type="entry name" value="ATPase_AAA_core"/>
</dbReference>
<dbReference type="InterPro" id="IPR003593">
    <property type="entry name" value="AAA+_ATPase"/>
</dbReference>
<dbReference type="InterPro" id="IPR027417">
    <property type="entry name" value="P-loop_NTPase"/>
</dbReference>
<feature type="compositionally biased region" description="Acidic residues" evidence="1">
    <location>
        <begin position="399"/>
        <end position="408"/>
    </location>
</feature>
<sequence length="817" mass="94243">MIAPDAESDSPNVKYNISFLSALGEEIGQRPYHELLDLQKERDAIINNKDPIIRLITVVQTNIKENALRGHDLQARWRAIMREGILRNPKYDVEVISENIKILSRRIIDRLKKTATYYPTMKLMEDEVILEEPYVFVFHNMDRIKSYQQDSPIPETRSANAEAHCDEETRRHIEVLCDAVELKHGANVEREMARYAAPIPKATFKMLWLLFKPGSTVYTHMNGGWQACVVTKVLFDHHKVTKLSSSYTLRLWYLNFDGRLLGRCSCVREIAPFDGEVEITSLNTFPAEYLDAIDGGRMRERLEARGEKFYKYLKGAQVHYSGESLGHEAHQYDTRAIVDISAYYRYGTAAGYDTNVNLTKPRFGLINDGGFKRKYSKRNYRYPHPPPYPPPRPVSPTTSDDEDEDSSDNQDAKFSSRGSSSFLFPFSAYDGIDPKETSSLDLSDPPMGQTKRHLYLLCPKMVIGFMLKSRNWDLLDIDCCHKPQSNRAAIDTLVMPEERKLMMKALVFRYTDRAHDDNKGSAPWAADFIENKGEGQIFLLHGSPGVGKTYLILIRDDLECIAESTGRPLLSLTCGDIGNNEEILEKRLSKWFRLAEIWGAVMLLDEADVFLERRATSDLHRNSLVTVFLRSMEYYRGILFLTTNRVGHFDDAFISRIHVVLRYDNLTNADRKRIWNQFFDKLKRERGKFIEITREAKKYVLESPEMTNIPWNGREIRNSKAHSCFFGLLRISQLTCRWTIAFQTAVALAEYRFVERENQEDGDRAFLEWEDFEKVCRMTGAFKGYLQSVHHGDDEAQRARNELARNDAFVESNDDGT</sequence>
<dbReference type="Proteomes" id="UP001392437">
    <property type="component" value="Unassembled WGS sequence"/>
</dbReference>
<feature type="domain" description="AAA+ ATPase" evidence="2">
    <location>
        <begin position="534"/>
        <end position="665"/>
    </location>
</feature>
<dbReference type="SUPFAM" id="SSF52540">
    <property type="entry name" value="P-loop containing nucleoside triphosphate hydrolases"/>
    <property type="match status" value="1"/>
</dbReference>
<dbReference type="Gene3D" id="3.40.50.300">
    <property type="entry name" value="P-loop containing nucleotide triphosphate hydrolases"/>
    <property type="match status" value="1"/>
</dbReference>
<evidence type="ECO:0000313" key="4">
    <source>
        <dbReference type="Proteomes" id="UP001392437"/>
    </source>
</evidence>
<comment type="caution">
    <text evidence="3">The sequence shown here is derived from an EMBL/GenBank/DDBJ whole genome shotgun (WGS) entry which is preliminary data.</text>
</comment>
<evidence type="ECO:0000259" key="2">
    <source>
        <dbReference type="SMART" id="SM00382"/>
    </source>
</evidence>
<dbReference type="SMART" id="SM00382">
    <property type="entry name" value="AAA"/>
    <property type="match status" value="1"/>
</dbReference>
<dbReference type="AlphaFoldDB" id="A0AAW0R257"/>
<dbReference type="GO" id="GO:0005524">
    <property type="term" value="F:ATP binding"/>
    <property type="evidence" value="ECO:0007669"/>
    <property type="project" value="InterPro"/>
</dbReference>
<dbReference type="InterPro" id="IPR054289">
    <property type="entry name" value="DUF7025"/>
</dbReference>
<gene>
    <name evidence="3" type="ORF">PG999_005429</name>
</gene>
<dbReference type="PANTHER" id="PTHR46411">
    <property type="entry name" value="FAMILY ATPASE, PUTATIVE-RELATED"/>
    <property type="match status" value="1"/>
</dbReference>
<evidence type="ECO:0000313" key="3">
    <source>
        <dbReference type="EMBL" id="KAK8121309.1"/>
    </source>
</evidence>
<keyword evidence="4" id="KW-1185">Reference proteome</keyword>
<dbReference type="Pfam" id="PF00004">
    <property type="entry name" value="AAA"/>
    <property type="match status" value="1"/>
</dbReference>